<dbReference type="InterPro" id="IPR003838">
    <property type="entry name" value="ABC3_permease_C"/>
</dbReference>
<dbReference type="EMBL" id="LVJS01000018">
    <property type="protein sequence ID" value="KZC24832.1"/>
    <property type="molecule type" value="Genomic_DNA"/>
</dbReference>
<keyword evidence="4 6" id="KW-1133">Transmembrane helix</keyword>
<dbReference type="eggNOG" id="COG0577">
    <property type="taxonomic scope" value="Bacteria"/>
</dbReference>
<feature type="transmembrane region" description="Helical" evidence="6">
    <location>
        <begin position="164"/>
        <end position="189"/>
    </location>
</feature>
<sequence length="199" mass="22242">MPDMAHLDRAPCTWVAFWVELETAKDRDSYLKFLANYSNQQKAAGRFYGAPNVRLSNVSEWLTANRVVPSAARLQSFIAYSFLLICIFNAAGLLMVMFLRRRRELGLRRALGATKRQVFLHLLAETSGLALASAVGGSLLTWAALAILRTRPEAYYADIQVNAWMILMGLLMAIIATLAATFLPAWQVIRGNPYLMLKS</sequence>
<evidence type="ECO:0000256" key="1">
    <source>
        <dbReference type="ARBA" id="ARBA00004651"/>
    </source>
</evidence>
<comment type="caution">
    <text evidence="8">The sequence shown here is derived from an EMBL/GenBank/DDBJ whole genome shotgun (WGS) entry which is preliminary data.</text>
</comment>
<keyword evidence="5 6" id="KW-0472">Membrane</keyword>
<name>A0A154QLD9_9GAMM</name>
<dbReference type="PANTHER" id="PTHR30572">
    <property type="entry name" value="MEMBRANE COMPONENT OF TRANSPORTER-RELATED"/>
    <property type="match status" value="1"/>
</dbReference>
<evidence type="ECO:0000256" key="4">
    <source>
        <dbReference type="ARBA" id="ARBA00022989"/>
    </source>
</evidence>
<dbReference type="Pfam" id="PF02687">
    <property type="entry name" value="FtsX"/>
    <property type="match status" value="1"/>
</dbReference>
<organism evidence="8 9">
    <name type="scientific">Rhodanobacter thiooxydans</name>
    <dbReference type="NCBI Taxonomy" id="416169"/>
    <lineage>
        <taxon>Bacteria</taxon>
        <taxon>Pseudomonadati</taxon>
        <taxon>Pseudomonadota</taxon>
        <taxon>Gammaproteobacteria</taxon>
        <taxon>Lysobacterales</taxon>
        <taxon>Rhodanobacteraceae</taxon>
        <taxon>Rhodanobacter</taxon>
    </lineage>
</organism>
<evidence type="ECO:0000313" key="9">
    <source>
        <dbReference type="Proteomes" id="UP000076131"/>
    </source>
</evidence>
<dbReference type="GO" id="GO:0022857">
    <property type="term" value="F:transmembrane transporter activity"/>
    <property type="evidence" value="ECO:0007669"/>
    <property type="project" value="TreeGrafter"/>
</dbReference>
<feature type="transmembrane region" description="Helical" evidence="6">
    <location>
        <begin position="119"/>
        <end position="144"/>
    </location>
</feature>
<evidence type="ECO:0000256" key="3">
    <source>
        <dbReference type="ARBA" id="ARBA00022692"/>
    </source>
</evidence>
<keyword evidence="9" id="KW-1185">Reference proteome</keyword>
<evidence type="ECO:0000259" key="7">
    <source>
        <dbReference type="Pfam" id="PF02687"/>
    </source>
</evidence>
<evidence type="ECO:0000256" key="5">
    <source>
        <dbReference type="ARBA" id="ARBA00023136"/>
    </source>
</evidence>
<evidence type="ECO:0000313" key="8">
    <source>
        <dbReference type="EMBL" id="KZC24832.1"/>
    </source>
</evidence>
<keyword evidence="3 6" id="KW-0812">Transmembrane</keyword>
<dbReference type="InterPro" id="IPR050250">
    <property type="entry name" value="Macrolide_Exporter_MacB"/>
</dbReference>
<protein>
    <recommendedName>
        <fullName evidence="7">ABC3 transporter permease C-terminal domain-containing protein</fullName>
    </recommendedName>
</protein>
<feature type="transmembrane region" description="Helical" evidence="6">
    <location>
        <begin position="77"/>
        <end position="99"/>
    </location>
</feature>
<dbReference type="PANTHER" id="PTHR30572:SF18">
    <property type="entry name" value="ABC-TYPE MACROLIDE FAMILY EXPORT SYSTEM PERMEASE COMPONENT 2"/>
    <property type="match status" value="1"/>
</dbReference>
<proteinExistence type="predicted"/>
<evidence type="ECO:0000256" key="6">
    <source>
        <dbReference type="SAM" id="Phobius"/>
    </source>
</evidence>
<gene>
    <name evidence="8" type="ORF">RHOFW104T7_06455</name>
</gene>
<dbReference type="STRING" id="416169.RHOFW104T7_06455"/>
<reference evidence="8 9" key="1">
    <citation type="journal article" date="2016" name="MBio">
        <title>Lateral Gene Transfer in a Heavy Metal-Contaminated-Groundwater Microbial Community.</title>
        <authorList>
            <person name="Hemme C.L."/>
            <person name="Green S.J."/>
            <person name="Rishishwar L."/>
            <person name="Prakash O."/>
            <person name="Pettenato A."/>
            <person name="Chakraborty R."/>
            <person name="Deutschbauer A.M."/>
            <person name="Van Nostrand J.D."/>
            <person name="Wu L."/>
            <person name="He Z."/>
            <person name="Jordan I.K."/>
            <person name="Hazen T.C."/>
            <person name="Arkin A.P."/>
            <person name="Kostka J.E."/>
            <person name="Zhou J."/>
        </authorList>
    </citation>
    <scope>NUCLEOTIDE SEQUENCE [LARGE SCALE GENOMIC DNA]</scope>
    <source>
        <strain evidence="8 9">FW104-T7</strain>
    </source>
</reference>
<accession>A0A154QLD9</accession>
<comment type="subcellular location">
    <subcellularLocation>
        <location evidence="1">Cell membrane</location>
        <topology evidence="1">Multi-pass membrane protein</topology>
    </subcellularLocation>
</comment>
<dbReference type="Proteomes" id="UP000076131">
    <property type="component" value="Unassembled WGS sequence"/>
</dbReference>
<evidence type="ECO:0000256" key="2">
    <source>
        <dbReference type="ARBA" id="ARBA00022475"/>
    </source>
</evidence>
<dbReference type="AlphaFoldDB" id="A0A154QLD9"/>
<dbReference type="GO" id="GO:0005886">
    <property type="term" value="C:plasma membrane"/>
    <property type="evidence" value="ECO:0007669"/>
    <property type="project" value="UniProtKB-SubCell"/>
</dbReference>
<feature type="domain" description="ABC3 transporter permease C-terminal" evidence="7">
    <location>
        <begin position="77"/>
        <end position="193"/>
    </location>
</feature>
<keyword evidence="2" id="KW-1003">Cell membrane</keyword>